<comment type="caution">
    <text evidence="1">The sequence shown here is derived from an EMBL/GenBank/DDBJ whole genome shotgun (WGS) entry which is preliminary data.</text>
</comment>
<protein>
    <submittedName>
        <fullName evidence="1">Nitroreductase family deazaflavin-dependent oxidoreductase</fullName>
    </submittedName>
</protein>
<name>A0ABY2RL19_9NOCA</name>
<dbReference type="InterPro" id="IPR004378">
    <property type="entry name" value="F420H2_quin_Rdtase"/>
</dbReference>
<dbReference type="Gene3D" id="2.30.110.10">
    <property type="entry name" value="Electron Transport, Fmn-binding Protein, Chain A"/>
    <property type="match status" value="1"/>
</dbReference>
<evidence type="ECO:0000313" key="1">
    <source>
        <dbReference type="EMBL" id="TJZ78446.1"/>
    </source>
</evidence>
<proteinExistence type="predicted"/>
<keyword evidence="2" id="KW-1185">Reference proteome</keyword>
<sequence>MPLPRRLAEFNKVVTNRVSRLVAGWLPGCAIVLHRGRRSGRLYRTPVNVFRRGDGYRFALTYGPDSDWVRNVLEAGQVDITTRGRLVSLTDPRLVTDPSANWAPHGVRLVLRRVRADTYLQCRIDR</sequence>
<dbReference type="Pfam" id="PF04075">
    <property type="entry name" value="F420H2_quin_red"/>
    <property type="match status" value="1"/>
</dbReference>
<dbReference type="Proteomes" id="UP000305109">
    <property type="component" value="Unassembled WGS sequence"/>
</dbReference>
<dbReference type="EMBL" id="SUMD01000004">
    <property type="protein sequence ID" value="TJZ78446.1"/>
    <property type="molecule type" value="Genomic_DNA"/>
</dbReference>
<evidence type="ECO:0000313" key="2">
    <source>
        <dbReference type="Proteomes" id="UP000305109"/>
    </source>
</evidence>
<dbReference type="NCBIfam" id="TIGR00026">
    <property type="entry name" value="hi_GC_TIGR00026"/>
    <property type="match status" value="1"/>
</dbReference>
<gene>
    <name evidence="1" type="ORF">FCG67_10410</name>
</gene>
<dbReference type="InterPro" id="IPR012349">
    <property type="entry name" value="Split_barrel_FMN-bd"/>
</dbReference>
<reference evidence="1 2" key="1">
    <citation type="submission" date="2019-04" db="EMBL/GenBank/DDBJ databases">
        <title>Rhodococcus oryzae sp. nov., a novel actinomycete isolated from rhizosphere soil of rice (Oryza sativa L.).</title>
        <authorList>
            <person name="Li C."/>
        </authorList>
    </citation>
    <scope>NUCLEOTIDE SEQUENCE [LARGE SCALE GENOMIC DNA]</scope>
    <source>
        <strain evidence="1 2">NEAU-CX67</strain>
    </source>
</reference>
<accession>A0ABY2RL19</accession>
<organism evidence="1 2">
    <name type="scientific">Rhodococcus oryzae</name>
    <dbReference type="NCBI Taxonomy" id="2571143"/>
    <lineage>
        <taxon>Bacteria</taxon>
        <taxon>Bacillati</taxon>
        <taxon>Actinomycetota</taxon>
        <taxon>Actinomycetes</taxon>
        <taxon>Mycobacteriales</taxon>
        <taxon>Nocardiaceae</taxon>
        <taxon>Rhodococcus</taxon>
    </lineage>
</organism>
<dbReference type="RefSeq" id="WP_136909530.1">
    <property type="nucleotide sequence ID" value="NZ_SUMD01000004.1"/>
</dbReference>